<dbReference type="InterPro" id="IPR010732">
    <property type="entry name" value="T6SS_TssG-like"/>
</dbReference>
<dbReference type="EMBL" id="JAGTJJ010000023">
    <property type="protein sequence ID" value="MDC3984816.1"/>
    <property type="molecule type" value="Genomic_DNA"/>
</dbReference>
<proteinExistence type="predicted"/>
<dbReference type="PANTHER" id="PTHR35564">
    <property type="match status" value="1"/>
</dbReference>
<protein>
    <submittedName>
        <fullName evidence="1">Type VI secretion system baseplate subunit TssG</fullName>
    </submittedName>
</protein>
<evidence type="ECO:0000313" key="2">
    <source>
        <dbReference type="Proteomes" id="UP001151081"/>
    </source>
</evidence>
<keyword evidence="2" id="KW-1185">Reference proteome</keyword>
<dbReference type="Proteomes" id="UP001151081">
    <property type="component" value="Unassembled WGS sequence"/>
</dbReference>
<dbReference type="AlphaFoldDB" id="A0A9X4AUN9"/>
<dbReference type="Pfam" id="PF06996">
    <property type="entry name" value="T6SS_TssG"/>
    <property type="match status" value="1"/>
</dbReference>
<accession>A0A9X4AUN9</accession>
<evidence type="ECO:0000313" key="1">
    <source>
        <dbReference type="EMBL" id="MDC3984816.1"/>
    </source>
</evidence>
<gene>
    <name evidence="1" type="primary">tssG</name>
    <name evidence="1" type="ORF">KEG57_30320</name>
</gene>
<dbReference type="RefSeq" id="WP_272421919.1">
    <property type="nucleotide sequence ID" value="NZ_JAGTJJ010000023.1"/>
</dbReference>
<organism evidence="1 2">
    <name type="scientific">Polyangium jinanense</name>
    <dbReference type="NCBI Taxonomy" id="2829994"/>
    <lineage>
        <taxon>Bacteria</taxon>
        <taxon>Pseudomonadati</taxon>
        <taxon>Myxococcota</taxon>
        <taxon>Polyangia</taxon>
        <taxon>Polyangiales</taxon>
        <taxon>Polyangiaceae</taxon>
        <taxon>Polyangium</taxon>
    </lineage>
</organism>
<sequence>MAAHGWRKSPSVEAWLFDEGHAFDFYQAVSLLERFREGDAVPVGEGSDPSRESVRFAGSIALAFPETDVARIRPPHREREPAQMLVNFLGLGGALGPLPPPIVESIYMRAVRGDTAARDFLDIFNHRLVSFAYRIRKNHRLGLGISSPEKDGAARHLFALMGLGFQALEGRLAVQDRALLEHAANLGSESRSLEGLVAILRRHFGVPIEPIPLTGAFHPIEENDRTAIGRSGQNRALGRDACLGGRFWDQESTFDLRIGPMKLDEFLRFLPDGDALRPLCSLVRFYAGARFHFGLILVLAEGEAPRIELGRATCALLGQIAWLGNVNKHGGRVREVRLSRAAIRKGLGEAPGG</sequence>
<comment type="caution">
    <text evidence="1">The sequence shown here is derived from an EMBL/GenBank/DDBJ whole genome shotgun (WGS) entry which is preliminary data.</text>
</comment>
<dbReference type="NCBIfam" id="TIGR03347">
    <property type="entry name" value="VI_chp_1"/>
    <property type="match status" value="1"/>
</dbReference>
<name>A0A9X4AUN9_9BACT</name>
<reference evidence="1 2" key="1">
    <citation type="submission" date="2021-04" db="EMBL/GenBank/DDBJ databases">
        <title>Genome analysis of Polyangium sp.</title>
        <authorList>
            <person name="Li Y."/>
            <person name="Wang J."/>
        </authorList>
    </citation>
    <scope>NUCLEOTIDE SEQUENCE [LARGE SCALE GENOMIC DNA]</scope>
    <source>
        <strain evidence="1 2">SDU14</strain>
    </source>
</reference>
<dbReference type="PANTHER" id="PTHR35564:SF4">
    <property type="entry name" value="CYTOPLASMIC PROTEIN"/>
    <property type="match status" value="1"/>
</dbReference>